<reference evidence="2 3" key="1">
    <citation type="submission" date="2024-02" db="EMBL/GenBank/DDBJ databases">
        <title>A draft genome for the cacao thread blight pathogen Marasmius crinis-equi.</title>
        <authorList>
            <person name="Cohen S.P."/>
            <person name="Baruah I.K."/>
            <person name="Amoako-Attah I."/>
            <person name="Bukari Y."/>
            <person name="Meinhardt L.W."/>
            <person name="Bailey B.A."/>
        </authorList>
    </citation>
    <scope>NUCLEOTIDE SEQUENCE [LARGE SCALE GENOMIC DNA]</scope>
    <source>
        <strain evidence="2 3">GH-76</strain>
    </source>
</reference>
<dbReference type="Proteomes" id="UP001465976">
    <property type="component" value="Unassembled WGS sequence"/>
</dbReference>
<dbReference type="EMBL" id="JBAHYK010000562">
    <property type="protein sequence ID" value="KAL0572953.1"/>
    <property type="molecule type" value="Genomic_DNA"/>
</dbReference>
<comment type="caution">
    <text evidence="2">The sequence shown here is derived from an EMBL/GenBank/DDBJ whole genome shotgun (WGS) entry which is preliminary data.</text>
</comment>
<gene>
    <name evidence="2" type="ORF">V5O48_009008</name>
</gene>
<accession>A0ABR3FCA7</accession>
<feature type="region of interest" description="Disordered" evidence="1">
    <location>
        <begin position="163"/>
        <end position="188"/>
    </location>
</feature>
<name>A0ABR3FCA7_9AGAR</name>
<sequence>MPLEARGLSSIRPPSPVNRETGSFFENYPLLTIGPAEAPKVFSSCRTDIDRGTTMIKTTVEHHQGWVITTTTKLQRVHPDCWKDFLENAARQQGAEGFTPKGTPVALSAALPVGGILDASADPSVVSHTTGNSTDLSLTDDLASELGSELDVLSVVSTSGYNRTADDPPVASGTSPIVSNASPAASRSSPVASSAAAANLFNGVVDPSLIRRPVDHTTATKYYIVFVGQQIRIVRDDWPLVRRLVNGVSGGTQQGYKNFDKALLDYYCAWKGTHPNGWTLKHVPDVQETREELAGLDLDFDTLEM</sequence>
<evidence type="ECO:0000313" key="2">
    <source>
        <dbReference type="EMBL" id="KAL0572953.1"/>
    </source>
</evidence>
<proteinExistence type="predicted"/>
<evidence type="ECO:0000256" key="1">
    <source>
        <dbReference type="SAM" id="MobiDB-lite"/>
    </source>
</evidence>
<keyword evidence="3" id="KW-1185">Reference proteome</keyword>
<evidence type="ECO:0000313" key="3">
    <source>
        <dbReference type="Proteomes" id="UP001465976"/>
    </source>
</evidence>
<feature type="compositionally biased region" description="Low complexity" evidence="1">
    <location>
        <begin position="178"/>
        <end position="188"/>
    </location>
</feature>
<protein>
    <submittedName>
        <fullName evidence="2">Uncharacterized protein</fullName>
    </submittedName>
</protein>
<organism evidence="2 3">
    <name type="scientific">Marasmius crinis-equi</name>
    <dbReference type="NCBI Taxonomy" id="585013"/>
    <lineage>
        <taxon>Eukaryota</taxon>
        <taxon>Fungi</taxon>
        <taxon>Dikarya</taxon>
        <taxon>Basidiomycota</taxon>
        <taxon>Agaricomycotina</taxon>
        <taxon>Agaricomycetes</taxon>
        <taxon>Agaricomycetidae</taxon>
        <taxon>Agaricales</taxon>
        <taxon>Marasmiineae</taxon>
        <taxon>Marasmiaceae</taxon>
        <taxon>Marasmius</taxon>
    </lineage>
</organism>